<sequence length="61" mass="6772">MLPLVNALQNSLKALLILEKGKSHFDKGWVEVAGRRLCLSGPQGFLFSNVVLAELFEKSEE</sequence>
<accession>A0A367S452</accession>
<name>A0A367S452_9NOSO</name>
<dbReference type="AlphaFoldDB" id="A0A367S452"/>
<comment type="caution">
    <text evidence="1">The sequence shown here is derived from an EMBL/GenBank/DDBJ whole genome shotgun (WGS) entry which is preliminary data.</text>
</comment>
<reference evidence="1" key="1">
    <citation type="submission" date="2016-04" db="EMBL/GenBank/DDBJ databases">
        <authorList>
            <person name="Tabuchi Yagui T.R."/>
        </authorList>
    </citation>
    <scope>NUCLEOTIDE SEQUENCE [LARGE SCALE GENOMIC DNA]</scope>
    <source>
        <strain evidence="1">NIES-26</strain>
    </source>
</reference>
<organism evidence="1 2">
    <name type="scientific">Nostoc minutum NIES-26</name>
    <dbReference type="NCBI Taxonomy" id="1844469"/>
    <lineage>
        <taxon>Bacteria</taxon>
        <taxon>Bacillati</taxon>
        <taxon>Cyanobacteriota</taxon>
        <taxon>Cyanophyceae</taxon>
        <taxon>Nostocales</taxon>
        <taxon>Nostocaceae</taxon>
        <taxon>Nostoc</taxon>
    </lineage>
</organism>
<protein>
    <submittedName>
        <fullName evidence="1">Uncharacterized protein</fullName>
    </submittedName>
</protein>
<evidence type="ECO:0000313" key="2">
    <source>
        <dbReference type="Proteomes" id="UP000252107"/>
    </source>
</evidence>
<evidence type="ECO:0000313" key="1">
    <source>
        <dbReference type="EMBL" id="RCJ42764.1"/>
    </source>
</evidence>
<keyword evidence="2" id="KW-1185">Reference proteome</keyword>
<dbReference type="EMBL" id="LXQD01000001">
    <property type="protein sequence ID" value="RCJ42764.1"/>
    <property type="molecule type" value="Genomic_DNA"/>
</dbReference>
<dbReference type="Proteomes" id="UP000252107">
    <property type="component" value="Unassembled WGS sequence"/>
</dbReference>
<gene>
    <name evidence="1" type="ORF">A6770_07765</name>
</gene>
<proteinExistence type="predicted"/>